<dbReference type="AlphaFoldDB" id="A0A226GNJ4"/>
<name>A0A226GNJ4_9FLAO</name>
<proteinExistence type="predicted"/>
<dbReference type="OrthoDB" id="9866826at2"/>
<comment type="caution">
    <text evidence="1">The sequence shown here is derived from an EMBL/GenBank/DDBJ whole genome shotgun (WGS) entry which is preliminary data.</text>
</comment>
<protein>
    <recommendedName>
        <fullName evidence="3">Bacteriocin</fullName>
    </recommendedName>
</protein>
<sequence length="62" mass="6740">MKELQSFTDFSLTDEELNNVSGGYPPIDNTGAGTFMVGNQVLSYTSDCDYGNGHIQYANVRG</sequence>
<evidence type="ECO:0000313" key="1">
    <source>
        <dbReference type="EMBL" id="OXA82970.1"/>
    </source>
</evidence>
<dbReference type="RefSeq" id="WP_089052109.1">
    <property type="nucleotide sequence ID" value="NZ_FXTV01000003.1"/>
</dbReference>
<organism evidence="1 2">
    <name type="scientific">Flavobacterium hercynium</name>
    <dbReference type="NCBI Taxonomy" id="387094"/>
    <lineage>
        <taxon>Bacteria</taxon>
        <taxon>Pseudomonadati</taxon>
        <taxon>Bacteroidota</taxon>
        <taxon>Flavobacteriia</taxon>
        <taxon>Flavobacteriales</taxon>
        <taxon>Flavobacteriaceae</taxon>
        <taxon>Flavobacterium</taxon>
    </lineage>
</organism>
<keyword evidence="2" id="KW-1185">Reference proteome</keyword>
<evidence type="ECO:0008006" key="3">
    <source>
        <dbReference type="Google" id="ProtNLM"/>
    </source>
</evidence>
<evidence type="ECO:0000313" key="2">
    <source>
        <dbReference type="Proteomes" id="UP000198345"/>
    </source>
</evidence>
<reference evidence="1 2" key="1">
    <citation type="submission" date="2016-11" db="EMBL/GenBank/DDBJ databases">
        <title>Whole genomes of Flavobacteriaceae.</title>
        <authorList>
            <person name="Stine C."/>
            <person name="Li C."/>
            <person name="Tadesse D."/>
        </authorList>
    </citation>
    <scope>NUCLEOTIDE SEQUENCE [LARGE SCALE GENOMIC DNA]</scope>
    <source>
        <strain evidence="1 2">DSM 18292</strain>
    </source>
</reference>
<dbReference type="InterPro" id="IPR010133">
    <property type="entry name" value="Bacteriocin_signal_seq"/>
</dbReference>
<dbReference type="Proteomes" id="UP000198345">
    <property type="component" value="Unassembled WGS sequence"/>
</dbReference>
<accession>A0A226GNJ4</accession>
<dbReference type="NCBIfam" id="TIGR01847">
    <property type="entry name" value="bacteriocin_sig"/>
    <property type="match status" value="1"/>
</dbReference>
<gene>
    <name evidence="1" type="ORF">B0A66_22660</name>
</gene>
<dbReference type="EMBL" id="MUGW01000097">
    <property type="protein sequence ID" value="OXA82970.1"/>
    <property type="molecule type" value="Genomic_DNA"/>
</dbReference>